<feature type="transmembrane region" description="Helical" evidence="1">
    <location>
        <begin position="6"/>
        <end position="26"/>
    </location>
</feature>
<dbReference type="AlphaFoldDB" id="A0A927CFW5"/>
<sequence length="68" mass="7277">MNIGIVVALIALIGFAAVATVLIGLSKQNVEGNPDYDKKIGKNTLRLTLIYAVATIAAVLAFIWWYVG</sequence>
<keyword evidence="1" id="KW-0812">Transmembrane</keyword>
<keyword evidence="3" id="KW-1185">Reference proteome</keyword>
<dbReference type="Proteomes" id="UP000639396">
    <property type="component" value="Unassembled WGS sequence"/>
</dbReference>
<name>A0A927CFW5_9BACL</name>
<dbReference type="EMBL" id="JACXJA010000036">
    <property type="protein sequence ID" value="MBD2865030.1"/>
    <property type="molecule type" value="Genomic_DNA"/>
</dbReference>
<keyword evidence="1" id="KW-0472">Membrane</keyword>
<evidence type="ECO:0000313" key="2">
    <source>
        <dbReference type="EMBL" id="MBD2865030.1"/>
    </source>
</evidence>
<gene>
    <name evidence="2" type="ORF">IDH45_23910</name>
</gene>
<evidence type="ECO:0000256" key="1">
    <source>
        <dbReference type="SAM" id="Phobius"/>
    </source>
</evidence>
<comment type="caution">
    <text evidence="2">The sequence shown here is derived from an EMBL/GenBank/DDBJ whole genome shotgun (WGS) entry which is preliminary data.</text>
</comment>
<accession>A0A927CFW5</accession>
<proteinExistence type="predicted"/>
<organism evidence="2 3">
    <name type="scientific">Paenibacillus oceani</name>
    <dbReference type="NCBI Taxonomy" id="2772510"/>
    <lineage>
        <taxon>Bacteria</taxon>
        <taxon>Bacillati</taxon>
        <taxon>Bacillota</taxon>
        <taxon>Bacilli</taxon>
        <taxon>Bacillales</taxon>
        <taxon>Paenibacillaceae</taxon>
        <taxon>Paenibacillus</taxon>
    </lineage>
</organism>
<reference evidence="2" key="1">
    <citation type="submission" date="2020-09" db="EMBL/GenBank/DDBJ databases">
        <title>A novel bacterium of genus Paenibacillus, isolated from South China Sea.</title>
        <authorList>
            <person name="Huang H."/>
            <person name="Mo K."/>
            <person name="Hu Y."/>
        </authorList>
    </citation>
    <scope>NUCLEOTIDE SEQUENCE</scope>
    <source>
        <strain evidence="2">IB182363</strain>
    </source>
</reference>
<protein>
    <submittedName>
        <fullName evidence="2">Uncharacterized protein</fullName>
    </submittedName>
</protein>
<feature type="transmembrane region" description="Helical" evidence="1">
    <location>
        <begin position="47"/>
        <end position="67"/>
    </location>
</feature>
<keyword evidence="1" id="KW-1133">Transmembrane helix</keyword>
<evidence type="ECO:0000313" key="3">
    <source>
        <dbReference type="Proteomes" id="UP000639396"/>
    </source>
</evidence>
<dbReference type="RefSeq" id="WP_190930651.1">
    <property type="nucleotide sequence ID" value="NZ_JACXJA010000036.1"/>
</dbReference>